<comment type="caution">
    <text evidence="1">The sequence shown here is derived from an EMBL/GenBank/DDBJ whole genome shotgun (WGS) entry which is preliminary data.</text>
</comment>
<gene>
    <name evidence="1" type="ORF">PAECIP111894_00252</name>
</gene>
<dbReference type="RefSeq" id="WP_234530164.1">
    <property type="nucleotide sequence ID" value="NZ_CAKMAB010000001.1"/>
</dbReference>
<proteinExistence type="predicted"/>
<name>A0ABM9B6T2_9BACL</name>
<dbReference type="Proteomes" id="UP000838749">
    <property type="component" value="Unassembled WGS sequence"/>
</dbReference>
<dbReference type="EMBL" id="CAKMAB010000001">
    <property type="protein sequence ID" value="CAH1054107.1"/>
    <property type="molecule type" value="Genomic_DNA"/>
</dbReference>
<accession>A0ABM9B6T2</accession>
<keyword evidence="2" id="KW-1185">Reference proteome</keyword>
<reference evidence="1" key="1">
    <citation type="submission" date="2021-12" db="EMBL/GenBank/DDBJ databases">
        <authorList>
            <person name="Criscuolo A."/>
        </authorList>
    </citation>
    <scope>NUCLEOTIDE SEQUENCE</scope>
    <source>
        <strain evidence="1">CIP111894</strain>
    </source>
</reference>
<sequence length="69" mass="8461">MQAFTVFKNRKEEFLFTINAALPCIIGINSKEASWPEKWLYAWLHCWPWWNDYRPFPNHHTKNDEPECY</sequence>
<organism evidence="1 2">
    <name type="scientific">Paenibacillus pseudetheri</name>
    <dbReference type="NCBI Taxonomy" id="2897682"/>
    <lineage>
        <taxon>Bacteria</taxon>
        <taxon>Bacillati</taxon>
        <taxon>Bacillota</taxon>
        <taxon>Bacilli</taxon>
        <taxon>Bacillales</taxon>
        <taxon>Paenibacillaceae</taxon>
        <taxon>Paenibacillus</taxon>
    </lineage>
</organism>
<evidence type="ECO:0000313" key="2">
    <source>
        <dbReference type="Proteomes" id="UP000838749"/>
    </source>
</evidence>
<evidence type="ECO:0000313" key="1">
    <source>
        <dbReference type="EMBL" id="CAH1054107.1"/>
    </source>
</evidence>
<protein>
    <submittedName>
        <fullName evidence="1">Uncharacterized protein</fullName>
    </submittedName>
</protein>